<dbReference type="InterPro" id="IPR037654">
    <property type="entry name" value="Big1"/>
</dbReference>
<accession>A0A9Q5NC93</accession>
<dbReference type="PANTHER" id="PTHR28285">
    <property type="entry name" value="PROTEIN BIG1"/>
    <property type="match status" value="1"/>
</dbReference>
<evidence type="ECO:0000313" key="13">
    <source>
        <dbReference type="Proteomes" id="UP000757232"/>
    </source>
</evidence>
<comment type="subcellular location">
    <subcellularLocation>
        <location evidence="1">Endoplasmic reticulum membrane</location>
        <topology evidence="1">Single-pass type I membrane protein</topology>
    </subcellularLocation>
</comment>
<evidence type="ECO:0000256" key="5">
    <source>
        <dbReference type="ARBA" id="ARBA00022729"/>
    </source>
</evidence>
<evidence type="ECO:0000313" key="12">
    <source>
        <dbReference type="EMBL" id="OCB88324.1"/>
    </source>
</evidence>
<dbReference type="Proteomes" id="UP000757232">
    <property type="component" value="Unassembled WGS sequence"/>
</dbReference>
<organism evidence="12 13">
    <name type="scientific">Sanghuangporus baumii</name>
    <name type="common">Phellinus baumii</name>
    <dbReference type="NCBI Taxonomy" id="108892"/>
    <lineage>
        <taxon>Eukaryota</taxon>
        <taxon>Fungi</taxon>
        <taxon>Dikarya</taxon>
        <taxon>Basidiomycota</taxon>
        <taxon>Agaricomycotina</taxon>
        <taxon>Agaricomycetes</taxon>
        <taxon>Hymenochaetales</taxon>
        <taxon>Hymenochaetaceae</taxon>
        <taxon>Sanghuangporus</taxon>
    </lineage>
</organism>
<evidence type="ECO:0000256" key="6">
    <source>
        <dbReference type="ARBA" id="ARBA00022824"/>
    </source>
</evidence>
<keyword evidence="5 11" id="KW-0732">Signal</keyword>
<evidence type="ECO:0000256" key="11">
    <source>
        <dbReference type="SAM" id="SignalP"/>
    </source>
</evidence>
<evidence type="ECO:0000256" key="8">
    <source>
        <dbReference type="ARBA" id="ARBA00023136"/>
    </source>
</evidence>
<keyword evidence="13" id="KW-1185">Reference proteome</keyword>
<dbReference type="AlphaFoldDB" id="A0A9Q5NC93"/>
<name>A0A9Q5NC93_SANBA</name>
<dbReference type="GO" id="GO:0009272">
    <property type="term" value="P:fungal-type cell wall biogenesis"/>
    <property type="evidence" value="ECO:0007669"/>
    <property type="project" value="TreeGrafter"/>
</dbReference>
<keyword evidence="6" id="KW-0256">Endoplasmic reticulum</keyword>
<evidence type="ECO:0000256" key="9">
    <source>
        <dbReference type="ARBA" id="ARBA00023316"/>
    </source>
</evidence>
<reference evidence="12" key="1">
    <citation type="submission" date="2016-06" db="EMBL/GenBank/DDBJ databases">
        <title>Draft Genome sequence of the fungus Inonotus baumii.</title>
        <authorList>
            <person name="Zhu H."/>
            <person name="Lin W."/>
        </authorList>
    </citation>
    <scope>NUCLEOTIDE SEQUENCE</scope>
    <source>
        <strain evidence="12">821</strain>
    </source>
</reference>
<evidence type="ECO:0000256" key="3">
    <source>
        <dbReference type="ARBA" id="ARBA00022089"/>
    </source>
</evidence>
<sequence>MLSRLIAVTTLFPLSWAFYDTVPLVAWSSHENELVRTLADQRTVEYVREGGVERLLLYSGEGEDVCSGFETLVVFEQPGLHATDLKSLPPSSSLPERLKAAKKSVQIPYVKQRSLPDEGDSDSSTSSGSLESVVEELARRCGAGMTWLSVDGLDWIEEGSKEKAKNVFYLGLPEVNGEGSWRRYKMGEIEDTLTRTLEKIESTFPNHLMIYTGSLSSSSSILSKRQDESIPDRPFAFAPSNSTTPDDGGILARYQLLTPGLIVSLLIAFFVLLPVVLISVQALASIESPVRLDAPRGVTQSKKTQ</sequence>
<feature type="chain" id="PRO_5040230358" description="Protein BIG1" evidence="11">
    <location>
        <begin position="18"/>
        <end position="305"/>
    </location>
</feature>
<dbReference type="OrthoDB" id="10029326at2759"/>
<dbReference type="GO" id="GO:0006078">
    <property type="term" value="P:(1-&gt;6)-beta-D-glucan biosynthetic process"/>
    <property type="evidence" value="ECO:0007669"/>
    <property type="project" value="TreeGrafter"/>
</dbReference>
<evidence type="ECO:0000256" key="1">
    <source>
        <dbReference type="ARBA" id="ARBA00004115"/>
    </source>
</evidence>
<dbReference type="GO" id="GO:0005789">
    <property type="term" value="C:endoplasmic reticulum membrane"/>
    <property type="evidence" value="ECO:0007669"/>
    <property type="project" value="UniProtKB-SubCell"/>
</dbReference>
<protein>
    <recommendedName>
        <fullName evidence="3">Protein BIG1</fullName>
    </recommendedName>
</protein>
<evidence type="ECO:0000256" key="10">
    <source>
        <dbReference type="SAM" id="Phobius"/>
    </source>
</evidence>
<keyword evidence="8 10" id="KW-0472">Membrane</keyword>
<keyword evidence="7 10" id="KW-1133">Transmembrane helix</keyword>
<dbReference type="GO" id="GO:0071555">
    <property type="term" value="P:cell wall organization"/>
    <property type="evidence" value="ECO:0007669"/>
    <property type="project" value="UniProtKB-KW"/>
</dbReference>
<keyword evidence="4 10" id="KW-0812">Transmembrane</keyword>
<evidence type="ECO:0000256" key="4">
    <source>
        <dbReference type="ARBA" id="ARBA00022692"/>
    </source>
</evidence>
<evidence type="ECO:0000256" key="2">
    <source>
        <dbReference type="ARBA" id="ARBA00008203"/>
    </source>
</evidence>
<dbReference type="PANTHER" id="PTHR28285:SF1">
    <property type="entry name" value="PROTEIN BIG1"/>
    <property type="match status" value="1"/>
</dbReference>
<dbReference type="EMBL" id="LNZH02000180">
    <property type="protein sequence ID" value="OCB88324.1"/>
    <property type="molecule type" value="Genomic_DNA"/>
</dbReference>
<feature type="transmembrane region" description="Helical" evidence="10">
    <location>
        <begin position="261"/>
        <end position="286"/>
    </location>
</feature>
<comment type="caution">
    <text evidence="12">The sequence shown here is derived from an EMBL/GenBank/DDBJ whole genome shotgun (WGS) entry which is preliminary data.</text>
</comment>
<proteinExistence type="inferred from homology"/>
<evidence type="ECO:0000256" key="7">
    <source>
        <dbReference type="ARBA" id="ARBA00022989"/>
    </source>
</evidence>
<feature type="signal peptide" evidence="11">
    <location>
        <begin position="1"/>
        <end position="17"/>
    </location>
</feature>
<keyword evidence="9" id="KW-0961">Cell wall biogenesis/degradation</keyword>
<gene>
    <name evidence="12" type="ORF">A7U60_g4526</name>
</gene>
<comment type="similarity">
    <text evidence="2">Belongs to the BIG1 family.</text>
</comment>